<gene>
    <name evidence="1" type="ORF">SAMN05421687_106163</name>
</gene>
<dbReference type="RefSeq" id="WP_076559285.1">
    <property type="nucleotide sequence ID" value="NZ_FTOC01000006.1"/>
</dbReference>
<dbReference type="Proteomes" id="UP000187608">
    <property type="component" value="Unassembled WGS sequence"/>
</dbReference>
<reference evidence="2" key="1">
    <citation type="submission" date="2017-01" db="EMBL/GenBank/DDBJ databases">
        <authorList>
            <person name="Varghese N."/>
            <person name="Submissions S."/>
        </authorList>
    </citation>
    <scope>NUCLEOTIDE SEQUENCE [LARGE SCALE GENOMIC DNA]</scope>
    <source>
        <strain evidence="2">DSM 23127</strain>
    </source>
</reference>
<organism evidence="1 2">
    <name type="scientific">Salimicrobium flavidum</name>
    <dbReference type="NCBI Taxonomy" id="570947"/>
    <lineage>
        <taxon>Bacteria</taxon>
        <taxon>Bacillati</taxon>
        <taxon>Bacillota</taxon>
        <taxon>Bacilli</taxon>
        <taxon>Bacillales</taxon>
        <taxon>Bacillaceae</taxon>
        <taxon>Salimicrobium</taxon>
    </lineage>
</organism>
<dbReference type="AlphaFoldDB" id="A0A1N7JJL7"/>
<protein>
    <recommendedName>
        <fullName evidence="3">Homeodomain-like domain-containing protein</fullName>
    </recommendedName>
</protein>
<sequence length="112" mass="12395">METRKATEIISLLSDGVNPYTGEVFPEDSPYQHPDTVRALLLAMKGLERIEKYEKRQGALPANAGKAWNEEEEGLLAEAYDKGQSIIELTEAHGRTKASIKARLVKLGKIEA</sequence>
<dbReference type="EMBL" id="FTOC01000006">
    <property type="protein sequence ID" value="SIS49562.1"/>
    <property type="molecule type" value="Genomic_DNA"/>
</dbReference>
<dbReference type="OrthoDB" id="6637817at2"/>
<evidence type="ECO:0000313" key="1">
    <source>
        <dbReference type="EMBL" id="SIS49562.1"/>
    </source>
</evidence>
<keyword evidence="2" id="KW-1185">Reference proteome</keyword>
<evidence type="ECO:0000313" key="2">
    <source>
        <dbReference type="Proteomes" id="UP000187608"/>
    </source>
</evidence>
<evidence type="ECO:0008006" key="3">
    <source>
        <dbReference type="Google" id="ProtNLM"/>
    </source>
</evidence>
<proteinExistence type="predicted"/>
<accession>A0A1N7JJL7</accession>
<name>A0A1N7JJL7_9BACI</name>